<evidence type="ECO:0000313" key="2">
    <source>
        <dbReference type="EMBL" id="CAA9373853.1"/>
    </source>
</evidence>
<name>A0A6J4N5L1_9ACTN</name>
<dbReference type="AlphaFoldDB" id="A0A6J4N5L1"/>
<accession>A0A6J4N5L1</accession>
<feature type="transmembrane region" description="Helical" evidence="1">
    <location>
        <begin position="46"/>
        <end position="63"/>
    </location>
</feature>
<feature type="non-terminal residue" evidence="2">
    <location>
        <position position="1"/>
    </location>
</feature>
<feature type="transmembrane region" description="Helical" evidence="1">
    <location>
        <begin position="15"/>
        <end position="34"/>
    </location>
</feature>
<keyword evidence="1" id="KW-1133">Transmembrane helix</keyword>
<keyword evidence="1" id="KW-0812">Transmembrane</keyword>
<keyword evidence="1" id="KW-0472">Membrane</keyword>
<sequence length="198" mass="21597">FATVGFEPQVDRERFEYATLAVGFALVLVLVFRFGAGLHGLGRRGFLIVVVGSLVLALTLAYAELLRRYGISSVVEPALDVVRWSRENLRAFPRPIVVLLGIPALVWGVHMRARRRQGWWVCAFGVAATLPVAHSLVNPQGSFLEAALQVTYGVVLGLVVGYLVIRADLALTGPRGSRARAAEEAAAHRPEPSRFRSL</sequence>
<feature type="transmembrane region" description="Helical" evidence="1">
    <location>
        <begin position="118"/>
        <end position="137"/>
    </location>
</feature>
<proteinExistence type="predicted"/>
<gene>
    <name evidence="2" type="ORF">AVDCRST_MAG06-295</name>
</gene>
<evidence type="ECO:0000256" key="1">
    <source>
        <dbReference type="SAM" id="Phobius"/>
    </source>
</evidence>
<dbReference type="EMBL" id="CADCUP010000024">
    <property type="protein sequence ID" value="CAA9373853.1"/>
    <property type="molecule type" value="Genomic_DNA"/>
</dbReference>
<feature type="transmembrane region" description="Helical" evidence="1">
    <location>
        <begin position="92"/>
        <end position="111"/>
    </location>
</feature>
<feature type="transmembrane region" description="Helical" evidence="1">
    <location>
        <begin position="143"/>
        <end position="165"/>
    </location>
</feature>
<protein>
    <submittedName>
        <fullName evidence="2">Uncharacterized protein</fullName>
    </submittedName>
</protein>
<organism evidence="2">
    <name type="scientific">uncultured Nocardioides sp</name>
    <dbReference type="NCBI Taxonomy" id="198441"/>
    <lineage>
        <taxon>Bacteria</taxon>
        <taxon>Bacillati</taxon>
        <taxon>Actinomycetota</taxon>
        <taxon>Actinomycetes</taxon>
        <taxon>Propionibacteriales</taxon>
        <taxon>Nocardioidaceae</taxon>
        <taxon>Nocardioides</taxon>
        <taxon>environmental samples</taxon>
    </lineage>
</organism>
<reference evidence="2" key="1">
    <citation type="submission" date="2020-02" db="EMBL/GenBank/DDBJ databases">
        <authorList>
            <person name="Meier V. D."/>
        </authorList>
    </citation>
    <scope>NUCLEOTIDE SEQUENCE</scope>
    <source>
        <strain evidence="2">AVDCRST_MAG06</strain>
    </source>
</reference>